<feature type="region of interest" description="Disordered" evidence="1">
    <location>
        <begin position="177"/>
        <end position="222"/>
    </location>
</feature>
<comment type="caution">
    <text evidence="2">The sequence shown here is derived from an EMBL/GenBank/DDBJ whole genome shotgun (WGS) entry which is preliminary data.</text>
</comment>
<sequence length="222" mass="24109">MGKRERAKQLLLVVATAGLTACEEDGSTNPPSPPLECVNVAHSSWQGLWATGWFNKDPEDDPLAPLLIQLNHDGEWTEPPVVTALSGMTISAFNESRTIVARMDDGATTASFHVRGQLADPETTCDVDRTFTVTIDEENKVEITRHDALPFLPHRRASLDPRRHASFDVMRCDGGDVGLRAPGGDGNERVPRTKAAGTTEATADVARGDAGRRDRATTRRRG</sequence>
<dbReference type="EMBL" id="JAQNDK010000004">
    <property type="protein sequence ID" value="MDC0683332.1"/>
    <property type="molecule type" value="Genomic_DNA"/>
</dbReference>
<accession>A0ABT5CDX9</accession>
<reference evidence="2 3" key="1">
    <citation type="submission" date="2023-01" db="EMBL/GenBank/DDBJ databases">
        <title>Minimal conservation of predation-associated metabolite biosynthetic gene clusters underscores biosynthetic potential of Myxococcota including descriptions for ten novel species: Archangium lansinium sp. nov., Myxococcus landrumus sp. nov., Nannocystis bai.</title>
        <authorList>
            <person name="Ahearne A."/>
            <person name="Stevens C."/>
            <person name="Dowd S."/>
        </authorList>
    </citation>
    <scope>NUCLEOTIDE SEQUENCE [LARGE SCALE GENOMIC DNA]</scope>
    <source>
        <strain evidence="2 3">WIWO2</strain>
    </source>
</reference>
<name>A0ABT5CDX9_9BACT</name>
<evidence type="ECO:0000256" key="1">
    <source>
        <dbReference type="SAM" id="MobiDB-lite"/>
    </source>
</evidence>
<gene>
    <name evidence="2" type="ORF">POL72_36720</name>
</gene>
<feature type="compositionally biased region" description="Basic and acidic residues" evidence="1">
    <location>
        <begin position="206"/>
        <end position="222"/>
    </location>
</feature>
<evidence type="ECO:0008006" key="4">
    <source>
        <dbReference type="Google" id="ProtNLM"/>
    </source>
</evidence>
<dbReference type="Proteomes" id="UP001217485">
    <property type="component" value="Unassembled WGS sequence"/>
</dbReference>
<evidence type="ECO:0000313" key="3">
    <source>
        <dbReference type="Proteomes" id="UP001217485"/>
    </source>
</evidence>
<proteinExistence type="predicted"/>
<dbReference type="PROSITE" id="PS51257">
    <property type="entry name" value="PROKAR_LIPOPROTEIN"/>
    <property type="match status" value="1"/>
</dbReference>
<dbReference type="RefSeq" id="WP_272101468.1">
    <property type="nucleotide sequence ID" value="NZ_JAQNDK010000004.1"/>
</dbReference>
<organism evidence="2 3">
    <name type="scientific">Sorangium atrum</name>
    <dbReference type="NCBI Taxonomy" id="2995308"/>
    <lineage>
        <taxon>Bacteria</taxon>
        <taxon>Pseudomonadati</taxon>
        <taxon>Myxococcota</taxon>
        <taxon>Polyangia</taxon>
        <taxon>Polyangiales</taxon>
        <taxon>Polyangiaceae</taxon>
        <taxon>Sorangium</taxon>
    </lineage>
</organism>
<evidence type="ECO:0000313" key="2">
    <source>
        <dbReference type="EMBL" id="MDC0683332.1"/>
    </source>
</evidence>
<protein>
    <recommendedName>
        <fullName evidence="4">Lipoprotein</fullName>
    </recommendedName>
</protein>
<keyword evidence="3" id="KW-1185">Reference proteome</keyword>